<dbReference type="EMBL" id="KQ988505">
    <property type="protein sequence ID" value="KZV55554.1"/>
    <property type="molecule type" value="Genomic_DNA"/>
</dbReference>
<dbReference type="InterPro" id="IPR015300">
    <property type="entry name" value="DNA-bd_pseudobarrel_sf"/>
</dbReference>
<dbReference type="CDD" id="cd10017">
    <property type="entry name" value="B3_DNA"/>
    <property type="match status" value="1"/>
</dbReference>
<dbReference type="Proteomes" id="UP000250235">
    <property type="component" value="Unassembled WGS sequence"/>
</dbReference>
<keyword evidence="2" id="KW-0805">Transcription regulation</keyword>
<feature type="domain" description="TF-B3" evidence="6">
    <location>
        <begin position="1"/>
        <end position="77"/>
    </location>
</feature>
<keyword evidence="5" id="KW-0539">Nucleus</keyword>
<proteinExistence type="predicted"/>
<dbReference type="GO" id="GO:0009725">
    <property type="term" value="P:response to hormone"/>
    <property type="evidence" value="ECO:0007669"/>
    <property type="project" value="InterPro"/>
</dbReference>
<dbReference type="GO" id="GO:0005634">
    <property type="term" value="C:nucleus"/>
    <property type="evidence" value="ECO:0007669"/>
    <property type="project" value="UniProtKB-SubCell"/>
</dbReference>
<reference evidence="7 8" key="1">
    <citation type="journal article" date="2015" name="Proc. Natl. Acad. Sci. U.S.A.">
        <title>The resurrection genome of Boea hygrometrica: A blueprint for survival of dehydration.</title>
        <authorList>
            <person name="Xiao L."/>
            <person name="Yang G."/>
            <person name="Zhang L."/>
            <person name="Yang X."/>
            <person name="Zhao S."/>
            <person name="Ji Z."/>
            <person name="Zhou Q."/>
            <person name="Hu M."/>
            <person name="Wang Y."/>
            <person name="Chen M."/>
            <person name="Xu Y."/>
            <person name="Jin H."/>
            <person name="Xiao X."/>
            <person name="Hu G."/>
            <person name="Bao F."/>
            <person name="Hu Y."/>
            <person name="Wan P."/>
            <person name="Li L."/>
            <person name="Deng X."/>
            <person name="Kuang T."/>
            <person name="Xiang C."/>
            <person name="Zhu J.K."/>
            <person name="Oliver M.J."/>
            <person name="He Y."/>
        </authorList>
    </citation>
    <scope>NUCLEOTIDE SEQUENCE [LARGE SCALE GENOMIC DNA]</scope>
    <source>
        <strain evidence="8">cv. XS01</strain>
    </source>
</reference>
<keyword evidence="8" id="KW-1185">Reference proteome</keyword>
<keyword evidence="3" id="KW-0238">DNA-binding</keyword>
<dbReference type="AlphaFoldDB" id="A0A2Z7DDT3"/>
<name>A0A2Z7DDT3_9LAMI</name>
<dbReference type="OrthoDB" id="1738844at2759"/>
<dbReference type="PANTHER" id="PTHR31384">
    <property type="entry name" value="AUXIN RESPONSE FACTOR 4-RELATED"/>
    <property type="match status" value="1"/>
</dbReference>
<dbReference type="GO" id="GO:0003677">
    <property type="term" value="F:DNA binding"/>
    <property type="evidence" value="ECO:0007669"/>
    <property type="project" value="UniProtKB-KW"/>
</dbReference>
<dbReference type="InterPro" id="IPR003340">
    <property type="entry name" value="B3_DNA-bd"/>
</dbReference>
<evidence type="ECO:0000256" key="4">
    <source>
        <dbReference type="ARBA" id="ARBA00023163"/>
    </source>
</evidence>
<dbReference type="PANTHER" id="PTHR31384:SF160">
    <property type="entry name" value="AUXIN RESPONSE FACTOR 16"/>
    <property type="match status" value="1"/>
</dbReference>
<organism evidence="7 8">
    <name type="scientific">Dorcoceras hygrometricum</name>
    <dbReference type="NCBI Taxonomy" id="472368"/>
    <lineage>
        <taxon>Eukaryota</taxon>
        <taxon>Viridiplantae</taxon>
        <taxon>Streptophyta</taxon>
        <taxon>Embryophyta</taxon>
        <taxon>Tracheophyta</taxon>
        <taxon>Spermatophyta</taxon>
        <taxon>Magnoliopsida</taxon>
        <taxon>eudicotyledons</taxon>
        <taxon>Gunneridae</taxon>
        <taxon>Pentapetalae</taxon>
        <taxon>asterids</taxon>
        <taxon>lamiids</taxon>
        <taxon>Lamiales</taxon>
        <taxon>Gesneriaceae</taxon>
        <taxon>Didymocarpoideae</taxon>
        <taxon>Trichosporeae</taxon>
        <taxon>Loxocarpinae</taxon>
        <taxon>Dorcoceras</taxon>
    </lineage>
</organism>
<evidence type="ECO:0000259" key="6">
    <source>
        <dbReference type="PROSITE" id="PS50863"/>
    </source>
</evidence>
<dbReference type="SMART" id="SM01019">
    <property type="entry name" value="B3"/>
    <property type="match status" value="1"/>
</dbReference>
<evidence type="ECO:0000256" key="1">
    <source>
        <dbReference type="ARBA" id="ARBA00004123"/>
    </source>
</evidence>
<dbReference type="SUPFAM" id="SSF101936">
    <property type="entry name" value="DNA-binding pseudobarrel domain"/>
    <property type="match status" value="1"/>
</dbReference>
<dbReference type="Pfam" id="PF02362">
    <property type="entry name" value="B3"/>
    <property type="match status" value="1"/>
</dbReference>
<sequence>MHGPNYTADPLMQNVIAKDVHGETWNFRHIYMGTPRRHLLITGWSTFVNQKKLVAGDSIVFLRADNRDLCVGIVGRWWTK</sequence>
<comment type="subcellular location">
    <subcellularLocation>
        <location evidence="1">Nucleus</location>
    </subcellularLocation>
</comment>
<evidence type="ECO:0000256" key="5">
    <source>
        <dbReference type="ARBA" id="ARBA00023242"/>
    </source>
</evidence>
<evidence type="ECO:0000313" key="7">
    <source>
        <dbReference type="EMBL" id="KZV55554.1"/>
    </source>
</evidence>
<evidence type="ECO:0000256" key="3">
    <source>
        <dbReference type="ARBA" id="ARBA00023125"/>
    </source>
</evidence>
<gene>
    <name evidence="7" type="ORF">F511_23513</name>
</gene>
<protein>
    <submittedName>
        <fullName evidence="7">Auxin response factor 18-like</fullName>
    </submittedName>
</protein>
<dbReference type="Gene3D" id="2.40.330.10">
    <property type="entry name" value="DNA-binding pseudobarrel domain"/>
    <property type="match status" value="1"/>
</dbReference>
<evidence type="ECO:0000256" key="2">
    <source>
        <dbReference type="ARBA" id="ARBA00023015"/>
    </source>
</evidence>
<dbReference type="InterPro" id="IPR044835">
    <property type="entry name" value="ARF_plant"/>
</dbReference>
<dbReference type="GO" id="GO:0006355">
    <property type="term" value="P:regulation of DNA-templated transcription"/>
    <property type="evidence" value="ECO:0007669"/>
    <property type="project" value="InterPro"/>
</dbReference>
<dbReference type="PROSITE" id="PS50863">
    <property type="entry name" value="B3"/>
    <property type="match status" value="1"/>
</dbReference>
<keyword evidence="4" id="KW-0804">Transcription</keyword>
<evidence type="ECO:0000313" key="8">
    <source>
        <dbReference type="Proteomes" id="UP000250235"/>
    </source>
</evidence>
<accession>A0A2Z7DDT3</accession>